<evidence type="ECO:0000256" key="2">
    <source>
        <dbReference type="SAM" id="MobiDB-lite"/>
    </source>
</evidence>
<dbReference type="PANTHER" id="PTHR33392">
    <property type="entry name" value="POLYISOPRENYL-TEICHOIC ACID--PEPTIDOGLYCAN TEICHOIC ACID TRANSFERASE TAGU"/>
    <property type="match status" value="1"/>
</dbReference>
<sequence length="313" mass="35365">MFLKKIIIITISIFLLLIISYATYLFLNVKATMKAIHSPLTIEKTSSEIALPTPTPTTTPSQNSSEAKNNTPPITLLLLGIDQLQNSPGRADTILVLTVNPTSQTIKMLSIPRDTYTEIVGLNFYDKINHSYAFGSVAMTYATVENLLQIPIDYVVSINMEGFVDLIDTLNGVEIDNQIAFSTDEFDFPKGKIVLSGPETLAYVRMRYDDPLGDFGRQNRQRMVVENILKQLSSLNIIWQVPSVLETIRSNVETNITYDDMKTFIKSYKPALNNIEQLNFEKGDGRIENGIWYYFLDKTELQTIQAELQESLK</sequence>
<keyword evidence="3" id="KW-0472">Membrane</keyword>
<name>A0A494YWQ5_9BACL</name>
<keyword evidence="6" id="KW-1185">Reference proteome</keyword>
<evidence type="ECO:0000256" key="1">
    <source>
        <dbReference type="ARBA" id="ARBA00006068"/>
    </source>
</evidence>
<dbReference type="OrthoDB" id="27330at2"/>
<dbReference type="InterPro" id="IPR004474">
    <property type="entry name" value="LytR_CpsA_psr"/>
</dbReference>
<comment type="caution">
    <text evidence="5">The sequence shown here is derived from an EMBL/GenBank/DDBJ whole genome shotgun (WGS) entry which is preliminary data.</text>
</comment>
<gene>
    <name evidence="5" type="ORF">D8M03_13840</name>
</gene>
<dbReference type="InterPro" id="IPR050922">
    <property type="entry name" value="LytR/CpsA/Psr_CW_biosynth"/>
</dbReference>
<dbReference type="Gene3D" id="3.40.630.190">
    <property type="entry name" value="LCP protein"/>
    <property type="match status" value="1"/>
</dbReference>
<keyword evidence="3" id="KW-0812">Transmembrane</keyword>
<dbReference type="Pfam" id="PF03816">
    <property type="entry name" value="LytR_cpsA_psr"/>
    <property type="match status" value="1"/>
</dbReference>
<protein>
    <submittedName>
        <fullName evidence="5">LytR family transcriptional regulator</fullName>
    </submittedName>
</protein>
<feature type="transmembrane region" description="Helical" evidence="3">
    <location>
        <begin position="6"/>
        <end position="27"/>
    </location>
</feature>
<dbReference type="NCBIfam" id="TIGR00350">
    <property type="entry name" value="lytR_cpsA_psr"/>
    <property type="match status" value="1"/>
</dbReference>
<dbReference type="AlphaFoldDB" id="A0A494YWQ5"/>
<evidence type="ECO:0000313" key="5">
    <source>
        <dbReference type="EMBL" id="RKQ14581.1"/>
    </source>
</evidence>
<accession>A0A494YWQ5</accession>
<evidence type="ECO:0000256" key="3">
    <source>
        <dbReference type="SAM" id="Phobius"/>
    </source>
</evidence>
<organism evidence="5 6">
    <name type="scientific">Ureibacillus endophyticus</name>
    <dbReference type="NCBI Taxonomy" id="1978490"/>
    <lineage>
        <taxon>Bacteria</taxon>
        <taxon>Bacillati</taxon>
        <taxon>Bacillota</taxon>
        <taxon>Bacilli</taxon>
        <taxon>Bacillales</taxon>
        <taxon>Caryophanaceae</taxon>
        <taxon>Ureibacillus</taxon>
    </lineage>
</organism>
<evidence type="ECO:0000313" key="6">
    <source>
        <dbReference type="Proteomes" id="UP000272238"/>
    </source>
</evidence>
<dbReference type="Proteomes" id="UP000272238">
    <property type="component" value="Unassembled WGS sequence"/>
</dbReference>
<comment type="similarity">
    <text evidence="1">Belongs to the LytR/CpsA/Psr (LCP) family.</text>
</comment>
<dbReference type="EMBL" id="RBZN01000042">
    <property type="protein sequence ID" value="RKQ14581.1"/>
    <property type="molecule type" value="Genomic_DNA"/>
</dbReference>
<reference evidence="5 6" key="1">
    <citation type="journal article" date="2016" name="Antonie Van Leeuwenhoek">
        <title>Lysinibacillus endophyticus sp. nov., an indole-3-acetic acid producing endophytic bacterium isolated from corn root (Zea mays cv. Xinken-5).</title>
        <authorList>
            <person name="Yu J."/>
            <person name="Guan X."/>
            <person name="Liu C."/>
            <person name="Xiang W."/>
            <person name="Yu Z."/>
            <person name="Liu X."/>
            <person name="Wang G."/>
        </authorList>
    </citation>
    <scope>NUCLEOTIDE SEQUENCE [LARGE SCALE GENOMIC DNA]</scope>
    <source>
        <strain evidence="5 6">DSM 100506</strain>
    </source>
</reference>
<proteinExistence type="inferred from homology"/>
<feature type="domain" description="Cell envelope-related transcriptional attenuator" evidence="4">
    <location>
        <begin position="90"/>
        <end position="233"/>
    </location>
</feature>
<keyword evidence="3" id="KW-1133">Transmembrane helix</keyword>
<evidence type="ECO:0000259" key="4">
    <source>
        <dbReference type="Pfam" id="PF03816"/>
    </source>
</evidence>
<feature type="region of interest" description="Disordered" evidence="2">
    <location>
        <begin position="47"/>
        <end position="68"/>
    </location>
</feature>
<dbReference type="PANTHER" id="PTHR33392:SF6">
    <property type="entry name" value="POLYISOPRENYL-TEICHOIC ACID--PEPTIDOGLYCAN TEICHOIC ACID TRANSFERASE TAGU"/>
    <property type="match status" value="1"/>
</dbReference>